<name>A0ABW5FCC7_9BACL</name>
<accession>A0ABW5FCC7</accession>
<gene>
    <name evidence="1" type="ORF">ACFSX3_22870</name>
</gene>
<proteinExistence type="predicted"/>
<evidence type="ECO:0000313" key="2">
    <source>
        <dbReference type="Proteomes" id="UP001597448"/>
    </source>
</evidence>
<evidence type="ECO:0000313" key="1">
    <source>
        <dbReference type="EMBL" id="MFD2412738.1"/>
    </source>
</evidence>
<dbReference type="EMBL" id="JBHUKY010000046">
    <property type="protein sequence ID" value="MFD2412738.1"/>
    <property type="molecule type" value="Genomic_DNA"/>
</dbReference>
<sequence>MLEEYYISLLTPNEEEILNKYKKIIEKQFGDRGEVLRYPVIKQAIKDFSKVSTNKEQIAEIMVFTVECGVDFTRAYGDIDERFYLTVSSIYRQALEYIVKNDLEEIFVGRCRRLVERSQGIGWGFGDAMVEFYYHYLGHMEEEEETED</sequence>
<protein>
    <submittedName>
        <fullName evidence="1">DUF6155 family protein</fullName>
    </submittedName>
</protein>
<reference evidence="2" key="1">
    <citation type="journal article" date="2019" name="Int. J. Syst. Evol. Microbiol.">
        <title>The Global Catalogue of Microorganisms (GCM) 10K type strain sequencing project: providing services to taxonomists for standard genome sequencing and annotation.</title>
        <authorList>
            <consortium name="The Broad Institute Genomics Platform"/>
            <consortium name="The Broad Institute Genome Sequencing Center for Infectious Disease"/>
            <person name="Wu L."/>
            <person name="Ma J."/>
        </authorList>
    </citation>
    <scope>NUCLEOTIDE SEQUENCE [LARGE SCALE GENOMIC DNA]</scope>
    <source>
        <strain evidence="2">CCM 8725</strain>
    </source>
</reference>
<organism evidence="1 2">
    <name type="scientific">Paenibacillus rhizoplanae</name>
    <dbReference type="NCBI Taxonomy" id="1917181"/>
    <lineage>
        <taxon>Bacteria</taxon>
        <taxon>Bacillati</taxon>
        <taxon>Bacillota</taxon>
        <taxon>Bacilli</taxon>
        <taxon>Bacillales</taxon>
        <taxon>Paenibacillaceae</taxon>
        <taxon>Paenibacillus</taxon>
    </lineage>
</organism>
<dbReference type="InterPro" id="IPR046153">
    <property type="entry name" value="DUF6155"/>
</dbReference>
<dbReference type="Proteomes" id="UP001597448">
    <property type="component" value="Unassembled WGS sequence"/>
</dbReference>
<comment type="caution">
    <text evidence="1">The sequence shown here is derived from an EMBL/GenBank/DDBJ whole genome shotgun (WGS) entry which is preliminary data.</text>
</comment>
<dbReference type="Pfam" id="PF19652">
    <property type="entry name" value="DUF6155"/>
    <property type="match status" value="1"/>
</dbReference>
<keyword evidence="2" id="KW-1185">Reference proteome</keyword>
<dbReference type="RefSeq" id="WP_379258490.1">
    <property type="nucleotide sequence ID" value="NZ_JBHSVQ010000001.1"/>
</dbReference>